<dbReference type="SUPFAM" id="SSF46600">
    <property type="entry name" value="C-terminal UvrC-binding domain of UvrB"/>
    <property type="match status" value="1"/>
</dbReference>
<dbReference type="SMART" id="SM00465">
    <property type="entry name" value="GIYc"/>
    <property type="match status" value="1"/>
</dbReference>
<keyword evidence="2" id="KW-0227">DNA damage</keyword>
<sequence>MKEKFPHLKETLENLPAEPGVYKMQDGSGKILYIGKAKSLRSRVRSYFQPSAVHSPRISIMVSKVKSVDLVVTASEVEALVLEDNLIKKEKPLYNIDLKDGKNYPYLKLTMEETYPRLILVRRVEKDKGLYFGPYVSGKSVRSNMRLIQKIFPLRQSRDNLDNKPPRRPCLNHQMGRCLAPCAGNVSGQEYRKVVDEVILFLKGRNRELSQTLHKRMIDASEKQLFEIAARYRDQMEAIKRLNEKQIITQTNLANQDMIAAYEEGGKGIILILQARRGKMNAERSFMFSQLDRLDRAEALGAFIRQFYTGGMEIPATIITQEPPDGAPALCQWLSSRREAKTRIVTPIRGRLKKLLEMAERNAKIRLRSSLQTENSRIQALEDLREIFGIDEDVRIIEGYDISNTSGVASVGSMVMFRDGAPSKADYRKYKIRTVTAPDDYASIAEVIERRFTRLVNDDKPFADLLVIDGGKGHVKAAIEAFERIGVEPPPMVGIAKGKDRGDIKTDQFFLPGQREPVDITPSSPGRLLLQRVRDEAHRFAISYHRKVRSDRSMKSALDDIPGIGPKRKKALLRKFGSVKRIREAGVADLQEALSISEKTAKKIRESL</sequence>
<feature type="domain" description="UvrC family homology region profile" evidence="8">
    <location>
        <begin position="258"/>
        <end position="482"/>
    </location>
</feature>
<dbReference type="Pfam" id="PF01541">
    <property type="entry name" value="GIY-YIG"/>
    <property type="match status" value="1"/>
</dbReference>
<proteinExistence type="inferred from homology"/>
<dbReference type="EMBL" id="UOGE01000060">
    <property type="protein sequence ID" value="VAX20672.1"/>
    <property type="molecule type" value="Genomic_DNA"/>
</dbReference>
<dbReference type="InterPro" id="IPR035901">
    <property type="entry name" value="GIY-YIG_endonuc_sf"/>
</dbReference>
<dbReference type="PROSITE" id="PS50165">
    <property type="entry name" value="UVRC"/>
    <property type="match status" value="1"/>
</dbReference>
<evidence type="ECO:0000259" key="8">
    <source>
        <dbReference type="PROSITE" id="PS50165"/>
    </source>
</evidence>
<dbReference type="InterPro" id="IPR001162">
    <property type="entry name" value="UvrC_RNase_H_dom"/>
</dbReference>
<dbReference type="InterPro" id="IPR038476">
    <property type="entry name" value="UvrC_RNase_H_dom_sf"/>
</dbReference>
<dbReference type="Pfam" id="PF08459">
    <property type="entry name" value="UvrC_RNaseH_dom"/>
    <property type="match status" value="1"/>
</dbReference>
<dbReference type="AlphaFoldDB" id="A0A3B1BXZ8"/>
<dbReference type="PANTHER" id="PTHR30562">
    <property type="entry name" value="UVRC/OXIDOREDUCTASE"/>
    <property type="match status" value="1"/>
</dbReference>
<keyword evidence="5" id="KW-0234">DNA repair</keyword>
<keyword evidence="3" id="KW-0228">DNA excision</keyword>
<accession>A0A3B1BXZ8</accession>
<gene>
    <name evidence="9" type="ORF">MNBD_NITROSPINAE02-1535</name>
</gene>
<feature type="domain" description="UVR" evidence="6">
    <location>
        <begin position="207"/>
        <end position="242"/>
    </location>
</feature>
<dbReference type="GO" id="GO:0006289">
    <property type="term" value="P:nucleotide-excision repair"/>
    <property type="evidence" value="ECO:0007669"/>
    <property type="project" value="InterPro"/>
</dbReference>
<dbReference type="Pfam" id="PF22920">
    <property type="entry name" value="UvrC_RNaseH"/>
    <property type="match status" value="1"/>
</dbReference>
<dbReference type="GO" id="GO:0009380">
    <property type="term" value="C:excinuclease repair complex"/>
    <property type="evidence" value="ECO:0007669"/>
    <property type="project" value="InterPro"/>
</dbReference>
<evidence type="ECO:0000256" key="2">
    <source>
        <dbReference type="ARBA" id="ARBA00022763"/>
    </source>
</evidence>
<dbReference type="InterPro" id="IPR036876">
    <property type="entry name" value="UVR_dom_sf"/>
</dbReference>
<dbReference type="SUPFAM" id="SSF82771">
    <property type="entry name" value="GIY-YIG endonuclease"/>
    <property type="match status" value="1"/>
</dbReference>
<dbReference type="SUPFAM" id="SSF47781">
    <property type="entry name" value="RuvA domain 2-like"/>
    <property type="match status" value="1"/>
</dbReference>
<dbReference type="InterPro" id="IPR000305">
    <property type="entry name" value="GIY-YIG_endonuc"/>
</dbReference>
<dbReference type="CDD" id="cd10434">
    <property type="entry name" value="GIY-YIG_UvrC_Cho"/>
    <property type="match status" value="1"/>
</dbReference>
<evidence type="ECO:0000259" key="6">
    <source>
        <dbReference type="PROSITE" id="PS50151"/>
    </source>
</evidence>
<feature type="domain" description="GIY-YIG" evidence="7">
    <location>
        <begin position="17"/>
        <end position="96"/>
    </location>
</feature>
<reference evidence="9" key="1">
    <citation type="submission" date="2018-06" db="EMBL/GenBank/DDBJ databases">
        <authorList>
            <person name="Zhirakovskaya E."/>
        </authorList>
    </citation>
    <scope>NUCLEOTIDE SEQUENCE</scope>
</reference>
<dbReference type="InterPro" id="IPR001943">
    <property type="entry name" value="UVR_dom"/>
</dbReference>
<protein>
    <submittedName>
        <fullName evidence="9">Excinuclease ABC subunit C</fullName>
    </submittedName>
</protein>
<dbReference type="InterPro" id="IPR004791">
    <property type="entry name" value="UvrC"/>
</dbReference>
<dbReference type="InterPro" id="IPR047296">
    <property type="entry name" value="GIY-YIG_UvrC_Cho"/>
</dbReference>
<dbReference type="FunFam" id="3.40.1440.10:FF:000001">
    <property type="entry name" value="UvrABC system protein C"/>
    <property type="match status" value="1"/>
</dbReference>
<keyword evidence="4" id="KW-0267">Excision nuclease</keyword>
<dbReference type="HAMAP" id="MF_00203">
    <property type="entry name" value="UvrC"/>
    <property type="match status" value="1"/>
</dbReference>
<dbReference type="Pfam" id="PF02151">
    <property type="entry name" value="UVR"/>
    <property type="match status" value="1"/>
</dbReference>
<dbReference type="PANTHER" id="PTHR30562:SF1">
    <property type="entry name" value="UVRABC SYSTEM PROTEIN C"/>
    <property type="match status" value="1"/>
</dbReference>
<organism evidence="9">
    <name type="scientific">hydrothermal vent metagenome</name>
    <dbReference type="NCBI Taxonomy" id="652676"/>
    <lineage>
        <taxon>unclassified sequences</taxon>
        <taxon>metagenomes</taxon>
        <taxon>ecological metagenomes</taxon>
    </lineage>
</organism>
<evidence type="ECO:0000256" key="1">
    <source>
        <dbReference type="ARBA" id="ARBA00022490"/>
    </source>
</evidence>
<dbReference type="NCBIfam" id="NF001824">
    <property type="entry name" value="PRK00558.1-5"/>
    <property type="match status" value="1"/>
</dbReference>
<dbReference type="GO" id="GO:0009381">
    <property type="term" value="F:excinuclease ABC activity"/>
    <property type="evidence" value="ECO:0007669"/>
    <property type="project" value="InterPro"/>
</dbReference>
<dbReference type="PROSITE" id="PS50151">
    <property type="entry name" value="UVR"/>
    <property type="match status" value="1"/>
</dbReference>
<dbReference type="PROSITE" id="PS50164">
    <property type="entry name" value="GIY_YIG"/>
    <property type="match status" value="1"/>
</dbReference>
<dbReference type="Gene3D" id="3.40.1440.10">
    <property type="entry name" value="GIY-YIG endonuclease"/>
    <property type="match status" value="1"/>
</dbReference>
<dbReference type="InterPro" id="IPR010994">
    <property type="entry name" value="RuvA_2-like"/>
</dbReference>
<name>A0A3B1BXZ8_9ZZZZ</name>
<evidence type="ECO:0000259" key="7">
    <source>
        <dbReference type="PROSITE" id="PS50164"/>
    </source>
</evidence>
<evidence type="ECO:0000313" key="9">
    <source>
        <dbReference type="EMBL" id="VAX20672.1"/>
    </source>
</evidence>
<dbReference type="NCBIfam" id="TIGR00194">
    <property type="entry name" value="uvrC"/>
    <property type="match status" value="1"/>
</dbReference>
<evidence type="ECO:0000256" key="5">
    <source>
        <dbReference type="ARBA" id="ARBA00023204"/>
    </source>
</evidence>
<dbReference type="InterPro" id="IPR050066">
    <property type="entry name" value="UvrABC_protein_C"/>
</dbReference>
<dbReference type="Pfam" id="PF14520">
    <property type="entry name" value="HHH_5"/>
    <property type="match status" value="1"/>
</dbReference>
<dbReference type="Gene3D" id="1.10.150.20">
    <property type="entry name" value="5' to 3' exonuclease, C-terminal subdomain"/>
    <property type="match status" value="1"/>
</dbReference>
<evidence type="ECO:0000256" key="3">
    <source>
        <dbReference type="ARBA" id="ARBA00022769"/>
    </source>
</evidence>
<keyword evidence="1" id="KW-0963">Cytoplasm</keyword>
<dbReference type="Gene3D" id="3.30.420.340">
    <property type="entry name" value="UvrC, RNAse H endonuclease domain"/>
    <property type="match status" value="1"/>
</dbReference>
<evidence type="ECO:0000256" key="4">
    <source>
        <dbReference type="ARBA" id="ARBA00022881"/>
    </source>
</evidence>